<dbReference type="InterPro" id="IPR024713">
    <property type="entry name" value="Fructosamine_deglycase_FrlB"/>
</dbReference>
<dbReference type="Proteomes" id="UP000255523">
    <property type="component" value="Unassembled WGS sequence"/>
</dbReference>
<sequence>MRQEHAEQIKNVMQALKAKGEVNEVYFVACGGSQAVLMAGQYIFDRESNVPSHVYTANEFVYDTPKNLCADSLVISCSHSGNTPETIAATKLAREKGAMTVALSNLVGSELWEAAEYPVHYDWGKDVSDSDKNKGILYGLIFNLLKVLAPNEKWDVCLQELEKLTELSEEAKAQYAEQAKDWAKAQKRDPIIYTIGSGINYGEAYSTAMCWFMEMQWINSGCIHSGEYFHGPFEITDYDVPFMLVKSIGNTRHLDQRVEDFATKFTDKLLVLDQKDLHLDTVAPEAKQYIAAILSGVVIRLFIEAIAFERGHSLDVRRYMWQMEY</sequence>
<dbReference type="RefSeq" id="WP_022789609.1">
    <property type="nucleotide sequence ID" value="NZ_UHFX01000003.1"/>
</dbReference>
<dbReference type="GO" id="GO:0006487">
    <property type="term" value="P:protein N-linked glycosylation"/>
    <property type="evidence" value="ECO:0007669"/>
    <property type="project" value="TreeGrafter"/>
</dbReference>
<dbReference type="CDD" id="cd05710">
    <property type="entry name" value="SIS_1"/>
    <property type="match status" value="1"/>
</dbReference>
<evidence type="ECO:0000259" key="1">
    <source>
        <dbReference type="PROSITE" id="PS51464"/>
    </source>
</evidence>
<dbReference type="GO" id="GO:0097367">
    <property type="term" value="F:carbohydrate derivative binding"/>
    <property type="evidence" value="ECO:0007669"/>
    <property type="project" value="InterPro"/>
</dbReference>
<dbReference type="Gene3D" id="3.40.50.12570">
    <property type="match status" value="1"/>
</dbReference>
<dbReference type="OrthoDB" id="9782098at2"/>
<name>A0A380LM79_9FIRM</name>
<accession>A0A380LM79</accession>
<reference evidence="2 3" key="1">
    <citation type="submission" date="2018-06" db="EMBL/GenBank/DDBJ databases">
        <authorList>
            <consortium name="Pathogen Informatics"/>
            <person name="Doyle S."/>
        </authorList>
    </citation>
    <scope>NUCLEOTIDE SEQUENCE [LARGE SCALE GENOMIC DNA]</scope>
    <source>
        <strain evidence="2 3">NCTC11087</strain>
    </source>
</reference>
<dbReference type="Gene3D" id="3.40.50.10490">
    <property type="entry name" value="Glucose-6-phosphate isomerase like protein, domain 1"/>
    <property type="match status" value="1"/>
</dbReference>
<dbReference type="InterPro" id="IPR001347">
    <property type="entry name" value="SIS_dom"/>
</dbReference>
<feature type="domain" description="SIS" evidence="1">
    <location>
        <begin position="12"/>
        <end position="150"/>
    </location>
</feature>
<dbReference type="PANTHER" id="PTHR10937:SF14">
    <property type="entry name" value="FRUCTOSELYSINE 6-PHOSPHATE DEGLYCASE"/>
    <property type="match status" value="1"/>
</dbReference>
<evidence type="ECO:0000313" key="3">
    <source>
        <dbReference type="Proteomes" id="UP000255523"/>
    </source>
</evidence>
<dbReference type="Pfam" id="PF01380">
    <property type="entry name" value="SIS"/>
    <property type="match status" value="1"/>
</dbReference>
<dbReference type="AlphaFoldDB" id="A0A380LM79"/>
<protein>
    <submittedName>
        <fullName evidence="2">Fructosamine deglycase frlB</fullName>
        <ecNumber evidence="2">3.5.-.-</ecNumber>
    </submittedName>
</protein>
<dbReference type="CDD" id="cd05009">
    <property type="entry name" value="SIS_GlmS_GlmD_2"/>
    <property type="match status" value="1"/>
</dbReference>
<proteinExistence type="predicted"/>
<keyword evidence="3" id="KW-1185">Reference proteome</keyword>
<dbReference type="InterPro" id="IPR046348">
    <property type="entry name" value="SIS_dom_sf"/>
</dbReference>
<dbReference type="EC" id="3.5.-.-" evidence="2"/>
<dbReference type="GO" id="GO:0016787">
    <property type="term" value="F:hydrolase activity"/>
    <property type="evidence" value="ECO:0007669"/>
    <property type="project" value="UniProtKB-KW"/>
</dbReference>
<dbReference type="PIRSF" id="PIRSF009290">
    <property type="entry name" value="FrlB"/>
    <property type="match status" value="1"/>
</dbReference>
<dbReference type="GeneID" id="77462829"/>
<dbReference type="PROSITE" id="PS51464">
    <property type="entry name" value="SIS"/>
    <property type="match status" value="1"/>
</dbReference>
<dbReference type="GO" id="GO:0004360">
    <property type="term" value="F:glutamine-fructose-6-phosphate transaminase (isomerizing) activity"/>
    <property type="evidence" value="ECO:0007669"/>
    <property type="project" value="TreeGrafter"/>
</dbReference>
<dbReference type="GO" id="GO:0006047">
    <property type="term" value="P:UDP-N-acetylglucosamine metabolic process"/>
    <property type="evidence" value="ECO:0007669"/>
    <property type="project" value="TreeGrafter"/>
</dbReference>
<organism evidence="2 3">
    <name type="scientific">Faecalicoccus pleomorphus</name>
    <dbReference type="NCBI Taxonomy" id="1323"/>
    <lineage>
        <taxon>Bacteria</taxon>
        <taxon>Bacillati</taxon>
        <taxon>Bacillota</taxon>
        <taxon>Erysipelotrichia</taxon>
        <taxon>Erysipelotrichales</taxon>
        <taxon>Erysipelotrichaceae</taxon>
        <taxon>Faecalicoccus</taxon>
    </lineage>
</organism>
<dbReference type="Gene3D" id="1.10.10.2240">
    <property type="match status" value="1"/>
</dbReference>
<dbReference type="InterPro" id="IPR035490">
    <property type="entry name" value="GlmS/FrlB_SIS"/>
</dbReference>
<dbReference type="SUPFAM" id="SSF53697">
    <property type="entry name" value="SIS domain"/>
    <property type="match status" value="1"/>
</dbReference>
<gene>
    <name evidence="2" type="primary">frlB</name>
    <name evidence="2" type="ORF">NCTC11087_01890</name>
</gene>
<dbReference type="EMBL" id="UHFX01000003">
    <property type="protein sequence ID" value="SUO04958.1"/>
    <property type="molecule type" value="Genomic_DNA"/>
</dbReference>
<dbReference type="GO" id="GO:0006002">
    <property type="term" value="P:fructose 6-phosphate metabolic process"/>
    <property type="evidence" value="ECO:0007669"/>
    <property type="project" value="TreeGrafter"/>
</dbReference>
<dbReference type="InterPro" id="IPR035488">
    <property type="entry name" value="FrlB_SIS"/>
</dbReference>
<evidence type="ECO:0000313" key="2">
    <source>
        <dbReference type="EMBL" id="SUO04958.1"/>
    </source>
</evidence>
<dbReference type="PANTHER" id="PTHR10937">
    <property type="entry name" value="GLUCOSAMINE--FRUCTOSE-6-PHOSPHATE AMINOTRANSFERASE, ISOMERIZING"/>
    <property type="match status" value="1"/>
</dbReference>
<keyword evidence="2" id="KW-0378">Hydrolase</keyword>